<reference evidence="1" key="1">
    <citation type="submission" date="2015-05" db="UniProtKB">
        <authorList>
            <consortium name="EnsemblMetazoa"/>
        </authorList>
    </citation>
    <scope>IDENTIFICATION</scope>
</reference>
<dbReference type="STRING" id="13249.T1IBW7"/>
<sequence length="209" mass="23174">MFSSVLLAEEVMSPLSTNEDNINPNELFSKIVRTLLKDEKLKAVLNVRKGKTLVLRVLPHTSVSGPLAHKLITVLPSAAKKDPDQALLRALPAIRQFLASVSMRTLVELAETLQPHISFLLPNKFGISVIANMIERAECLITSSNEQPKDWMTFITTILSNCQTCEIERPVVGLPGQLLATHLARCKSANNQDIVILQKTLSHLNMFDK</sequence>
<evidence type="ECO:0008006" key="3">
    <source>
        <dbReference type="Google" id="ProtNLM"/>
    </source>
</evidence>
<organism evidence="1 2">
    <name type="scientific">Rhodnius prolixus</name>
    <name type="common">Triatomid bug</name>
    <dbReference type="NCBI Taxonomy" id="13249"/>
    <lineage>
        <taxon>Eukaryota</taxon>
        <taxon>Metazoa</taxon>
        <taxon>Ecdysozoa</taxon>
        <taxon>Arthropoda</taxon>
        <taxon>Hexapoda</taxon>
        <taxon>Insecta</taxon>
        <taxon>Pterygota</taxon>
        <taxon>Neoptera</taxon>
        <taxon>Paraneoptera</taxon>
        <taxon>Hemiptera</taxon>
        <taxon>Heteroptera</taxon>
        <taxon>Panheteroptera</taxon>
        <taxon>Cimicomorpha</taxon>
        <taxon>Reduviidae</taxon>
        <taxon>Triatominae</taxon>
        <taxon>Rhodnius</taxon>
    </lineage>
</organism>
<evidence type="ECO:0000313" key="1">
    <source>
        <dbReference type="EnsemblMetazoa" id="RPRC013787-PA"/>
    </source>
</evidence>
<dbReference type="Proteomes" id="UP000015103">
    <property type="component" value="Unassembled WGS sequence"/>
</dbReference>
<accession>T1IBW7</accession>
<keyword evidence="2" id="KW-1185">Reference proteome</keyword>
<dbReference type="AlphaFoldDB" id="T1IBW7"/>
<proteinExistence type="predicted"/>
<dbReference type="EnsemblMetazoa" id="RPRC013787-RA">
    <property type="protein sequence ID" value="RPRC013787-PA"/>
    <property type="gene ID" value="RPRC013787"/>
</dbReference>
<dbReference type="HOGENOM" id="CLU_1316869_0_0_1"/>
<protein>
    <recommendedName>
        <fullName evidence="3">Fanconi Anaemia group E protein C-terminal domain-containing protein</fullName>
    </recommendedName>
</protein>
<dbReference type="eggNOG" id="KOG4592">
    <property type="taxonomic scope" value="Eukaryota"/>
</dbReference>
<dbReference type="InParanoid" id="T1IBW7"/>
<name>T1IBW7_RHOPR</name>
<dbReference type="VEuPathDB" id="VectorBase:RPRC013787"/>
<evidence type="ECO:0000313" key="2">
    <source>
        <dbReference type="Proteomes" id="UP000015103"/>
    </source>
</evidence>
<dbReference type="EMBL" id="ACPB03004975">
    <property type="status" value="NOT_ANNOTATED_CDS"/>
    <property type="molecule type" value="Genomic_DNA"/>
</dbReference>